<accession>A0AAV2KUI4</accession>
<keyword evidence="3" id="KW-1185">Reference proteome</keyword>
<evidence type="ECO:0000256" key="1">
    <source>
        <dbReference type="SAM" id="MobiDB-lite"/>
    </source>
</evidence>
<sequence length="66" mass="7237">MELHVSYRRTYAPTPTPSLWSELACVCFSPGACMGLGQAYQSDRVSQLQPKDPAEPVDPVDQGEPK</sequence>
<dbReference type="Proteomes" id="UP001497482">
    <property type="component" value="Chromosome 2"/>
</dbReference>
<organism evidence="2 3">
    <name type="scientific">Knipowitschia caucasica</name>
    <name type="common">Caucasian dwarf goby</name>
    <name type="synonym">Pomatoschistus caucasicus</name>
    <dbReference type="NCBI Taxonomy" id="637954"/>
    <lineage>
        <taxon>Eukaryota</taxon>
        <taxon>Metazoa</taxon>
        <taxon>Chordata</taxon>
        <taxon>Craniata</taxon>
        <taxon>Vertebrata</taxon>
        <taxon>Euteleostomi</taxon>
        <taxon>Actinopterygii</taxon>
        <taxon>Neopterygii</taxon>
        <taxon>Teleostei</taxon>
        <taxon>Neoteleostei</taxon>
        <taxon>Acanthomorphata</taxon>
        <taxon>Gobiaria</taxon>
        <taxon>Gobiiformes</taxon>
        <taxon>Gobioidei</taxon>
        <taxon>Gobiidae</taxon>
        <taxon>Gobiinae</taxon>
        <taxon>Knipowitschia</taxon>
    </lineage>
</organism>
<reference evidence="2 3" key="1">
    <citation type="submission" date="2024-04" db="EMBL/GenBank/DDBJ databases">
        <authorList>
            <person name="Waldvogel A.-M."/>
            <person name="Schoenle A."/>
        </authorList>
    </citation>
    <scope>NUCLEOTIDE SEQUENCE [LARGE SCALE GENOMIC DNA]</scope>
</reference>
<dbReference type="EMBL" id="OZ035824">
    <property type="protein sequence ID" value="CAL1591866.1"/>
    <property type="molecule type" value="Genomic_DNA"/>
</dbReference>
<name>A0AAV2KUI4_KNICA</name>
<evidence type="ECO:0000313" key="3">
    <source>
        <dbReference type="Proteomes" id="UP001497482"/>
    </source>
</evidence>
<protein>
    <submittedName>
        <fullName evidence="2">Uncharacterized protein</fullName>
    </submittedName>
</protein>
<proteinExistence type="predicted"/>
<gene>
    <name evidence="2" type="ORF">KC01_LOCUS21201</name>
</gene>
<dbReference type="AlphaFoldDB" id="A0AAV2KUI4"/>
<evidence type="ECO:0000313" key="2">
    <source>
        <dbReference type="EMBL" id="CAL1591866.1"/>
    </source>
</evidence>
<feature type="region of interest" description="Disordered" evidence="1">
    <location>
        <begin position="41"/>
        <end position="66"/>
    </location>
</feature>